<protein>
    <recommendedName>
        <fullName evidence="3">Solute-binding protein family 3/N-terminal domain-containing protein</fullName>
    </recommendedName>
</protein>
<name>A0ABU3SVN2_9ALTE</name>
<organism evidence="1 2">
    <name type="scientific">Paraglaciecola aquimarina</name>
    <dbReference type="NCBI Taxonomy" id="1235557"/>
    <lineage>
        <taxon>Bacteria</taxon>
        <taxon>Pseudomonadati</taxon>
        <taxon>Pseudomonadota</taxon>
        <taxon>Gammaproteobacteria</taxon>
        <taxon>Alteromonadales</taxon>
        <taxon>Alteromonadaceae</taxon>
        <taxon>Paraglaciecola</taxon>
    </lineage>
</organism>
<accession>A0ABU3SVN2</accession>
<evidence type="ECO:0008006" key="3">
    <source>
        <dbReference type="Google" id="ProtNLM"/>
    </source>
</evidence>
<sequence>MQSFTLRWVKFRIYYIKNSWLQSKHIAGTTKKAYLQGESVWKDQANEALFYLSPAILRKGEFSKGIYTLRDHPMLTSVKSELDLAQYRGITVPTWDQDWYIIRHLTKNLVTAKSQFEIHDKINKGQADFTLSEFNGELSHIFGKVHLSPIPNIKVLIKQTRHFVVRKDMPYSLDIFEALTLGLAKMRRAKMIVNMYQKGGIINPITKHWRAINN</sequence>
<keyword evidence="2" id="KW-1185">Reference proteome</keyword>
<evidence type="ECO:0000313" key="1">
    <source>
        <dbReference type="EMBL" id="MDU0354066.1"/>
    </source>
</evidence>
<proteinExistence type="predicted"/>
<dbReference type="EMBL" id="JAWDIO010000002">
    <property type="protein sequence ID" value="MDU0354066.1"/>
    <property type="molecule type" value="Genomic_DNA"/>
</dbReference>
<comment type="caution">
    <text evidence="1">The sequence shown here is derived from an EMBL/GenBank/DDBJ whole genome shotgun (WGS) entry which is preliminary data.</text>
</comment>
<gene>
    <name evidence="1" type="ORF">RS130_09065</name>
</gene>
<dbReference type="RefSeq" id="WP_316025690.1">
    <property type="nucleotide sequence ID" value="NZ_JAWDIO010000002.1"/>
</dbReference>
<evidence type="ECO:0000313" key="2">
    <source>
        <dbReference type="Proteomes" id="UP001247805"/>
    </source>
</evidence>
<reference evidence="1 2" key="1">
    <citation type="submission" date="2023-10" db="EMBL/GenBank/DDBJ databases">
        <title>Glaciecola aquimarina strain GGW-M5 nov., isolated from a coastal seawater.</title>
        <authorList>
            <person name="Bayburt H."/>
            <person name="Kim J.M."/>
            <person name="Choi B.J."/>
            <person name="Jeon C.O."/>
        </authorList>
    </citation>
    <scope>NUCLEOTIDE SEQUENCE [LARGE SCALE GENOMIC DNA]</scope>
    <source>
        <strain evidence="1 2">KCTC 32108</strain>
    </source>
</reference>
<dbReference type="Proteomes" id="UP001247805">
    <property type="component" value="Unassembled WGS sequence"/>
</dbReference>